<evidence type="ECO:0000256" key="1">
    <source>
        <dbReference type="SAM" id="MobiDB-lite"/>
    </source>
</evidence>
<dbReference type="PANTHER" id="PTHR35122">
    <property type="entry name" value="OSJNBA0093F12.14 PROTEIN"/>
    <property type="match status" value="1"/>
</dbReference>
<dbReference type="OrthoDB" id="681499at2759"/>
<dbReference type="InterPro" id="IPR039291">
    <property type="entry name" value="At5g17165-like"/>
</dbReference>
<protein>
    <submittedName>
        <fullName evidence="2">Late embryogenesis abundant protein</fullName>
    </submittedName>
</protein>
<comment type="caution">
    <text evidence="2">The sequence shown here is derived from an EMBL/GenBank/DDBJ whole genome shotgun (WGS) entry which is preliminary data.</text>
</comment>
<evidence type="ECO:0000313" key="2">
    <source>
        <dbReference type="EMBL" id="KAF3324838.1"/>
    </source>
</evidence>
<name>A0A833VJ26_9POAL</name>
<dbReference type="AlphaFoldDB" id="A0A833VJ26"/>
<feature type="region of interest" description="Disordered" evidence="1">
    <location>
        <begin position="109"/>
        <end position="163"/>
    </location>
</feature>
<reference evidence="2" key="1">
    <citation type="submission" date="2020-01" db="EMBL/GenBank/DDBJ databases">
        <title>Genome sequence of Kobresia littledalei, the first chromosome-level genome in the family Cyperaceae.</title>
        <authorList>
            <person name="Qu G."/>
        </authorList>
    </citation>
    <scope>NUCLEOTIDE SEQUENCE</scope>
    <source>
        <strain evidence="2">C.B.Clarke</strain>
        <tissue evidence="2">Leaf</tissue>
    </source>
</reference>
<accession>A0A833VJ26</accession>
<gene>
    <name evidence="2" type="ORF">FCM35_KLT10995</name>
</gene>
<dbReference type="Pfam" id="PF22272">
    <property type="entry name" value="LEA_3b"/>
    <property type="match status" value="1"/>
</dbReference>
<proteinExistence type="predicted"/>
<dbReference type="EMBL" id="SWLB01000021">
    <property type="protein sequence ID" value="KAF3324838.1"/>
    <property type="molecule type" value="Genomic_DNA"/>
</dbReference>
<organism evidence="2 3">
    <name type="scientific">Carex littledalei</name>
    <dbReference type="NCBI Taxonomy" id="544730"/>
    <lineage>
        <taxon>Eukaryota</taxon>
        <taxon>Viridiplantae</taxon>
        <taxon>Streptophyta</taxon>
        <taxon>Embryophyta</taxon>
        <taxon>Tracheophyta</taxon>
        <taxon>Spermatophyta</taxon>
        <taxon>Magnoliopsida</taxon>
        <taxon>Liliopsida</taxon>
        <taxon>Poales</taxon>
        <taxon>Cyperaceae</taxon>
        <taxon>Cyperoideae</taxon>
        <taxon>Cariceae</taxon>
        <taxon>Carex</taxon>
        <taxon>Carex subgen. Euthyceras</taxon>
    </lineage>
</organism>
<sequence>MAIASAHLKHGKFAKALPALQNGSLLSSLISVRRGAHTSSNNYSGSDTDEVNLDCDGIHEALNQKPIEEHENNAKTVAPVLPDKVIESETENFWAPDPETGVFVPAEESEIDVNNSRPAPPHPTENGTSVLDQTVWVREVEIEEVERPTPSIAGEPPTNVKEQ</sequence>
<evidence type="ECO:0000313" key="3">
    <source>
        <dbReference type="Proteomes" id="UP000623129"/>
    </source>
</evidence>
<dbReference type="PANTHER" id="PTHR35122:SF1">
    <property type="entry name" value="OS03G0627000 PROTEIN"/>
    <property type="match status" value="1"/>
</dbReference>
<keyword evidence="3" id="KW-1185">Reference proteome</keyword>
<dbReference type="Proteomes" id="UP000623129">
    <property type="component" value="Unassembled WGS sequence"/>
</dbReference>